<dbReference type="PIRSF" id="PIRSF000077">
    <property type="entry name" value="Thioredoxin"/>
    <property type="match status" value="1"/>
</dbReference>
<feature type="site" description="Deprotonates C-terminal active site Cys" evidence="8">
    <location>
        <position position="25"/>
    </location>
</feature>
<feature type="active site" description="Nucleophile" evidence="8">
    <location>
        <position position="31"/>
    </location>
</feature>
<keyword evidence="5 9" id="KW-0676">Redox-active center</keyword>
<evidence type="ECO:0000256" key="4">
    <source>
        <dbReference type="ARBA" id="ARBA00023157"/>
    </source>
</evidence>
<protein>
    <recommendedName>
        <fullName evidence="6 7">Thioredoxin</fullName>
    </recommendedName>
</protein>
<sequence length="106" mass="12069">MPVIHLTDATFDQEVKKSEMLVLVDFWAPWCGPCRMIAPVIDEIAEEYQGKIKVAKINVDENPKKTAEYKILSIPNIKIFVNGKVVEEFVGVVPKEEITKKLEKLL</sequence>
<evidence type="ECO:0000256" key="9">
    <source>
        <dbReference type="PIRSR" id="PIRSR000077-4"/>
    </source>
</evidence>
<feature type="site" description="Contributes to redox potential value" evidence="8">
    <location>
        <position position="33"/>
    </location>
</feature>
<dbReference type="PANTHER" id="PTHR45663:SF11">
    <property type="entry name" value="GEO12009P1"/>
    <property type="match status" value="1"/>
</dbReference>
<dbReference type="FunFam" id="3.40.30.10:FF:000001">
    <property type="entry name" value="Thioredoxin"/>
    <property type="match status" value="1"/>
</dbReference>
<feature type="disulfide bond" description="Redox-active" evidence="9">
    <location>
        <begin position="31"/>
        <end position="34"/>
    </location>
</feature>
<dbReference type="EMBL" id="DTHJ01000063">
    <property type="protein sequence ID" value="HHS62552.1"/>
    <property type="molecule type" value="Genomic_DNA"/>
</dbReference>
<comment type="caution">
    <text evidence="11">The sequence shown here is derived from an EMBL/GenBank/DDBJ whole genome shotgun (WGS) entry which is preliminary data.</text>
</comment>
<dbReference type="InterPro" id="IPR013766">
    <property type="entry name" value="Thioredoxin_domain"/>
</dbReference>
<dbReference type="GO" id="GO:0005829">
    <property type="term" value="C:cytosol"/>
    <property type="evidence" value="ECO:0007669"/>
    <property type="project" value="TreeGrafter"/>
</dbReference>
<dbReference type="CDD" id="cd02947">
    <property type="entry name" value="TRX_family"/>
    <property type="match status" value="1"/>
</dbReference>
<dbReference type="InterPro" id="IPR005746">
    <property type="entry name" value="Thioredoxin"/>
</dbReference>
<keyword evidence="2" id="KW-0813">Transport</keyword>
<evidence type="ECO:0000313" key="11">
    <source>
        <dbReference type="EMBL" id="HHS62552.1"/>
    </source>
</evidence>
<dbReference type="GO" id="GO:0045454">
    <property type="term" value="P:cell redox homeostasis"/>
    <property type="evidence" value="ECO:0007669"/>
    <property type="project" value="TreeGrafter"/>
</dbReference>
<dbReference type="GO" id="GO:0015035">
    <property type="term" value="F:protein-disulfide reductase activity"/>
    <property type="evidence" value="ECO:0007669"/>
    <property type="project" value="UniProtKB-UniRule"/>
</dbReference>
<evidence type="ECO:0000256" key="6">
    <source>
        <dbReference type="NCBIfam" id="TIGR01068"/>
    </source>
</evidence>
<evidence type="ECO:0000256" key="7">
    <source>
        <dbReference type="PIRNR" id="PIRNR000077"/>
    </source>
</evidence>
<keyword evidence="4 9" id="KW-1015">Disulfide bond</keyword>
<dbReference type="SUPFAM" id="SSF52833">
    <property type="entry name" value="Thioredoxin-like"/>
    <property type="match status" value="1"/>
</dbReference>
<evidence type="ECO:0000256" key="2">
    <source>
        <dbReference type="ARBA" id="ARBA00022448"/>
    </source>
</evidence>
<evidence type="ECO:0000256" key="5">
    <source>
        <dbReference type="ARBA" id="ARBA00023284"/>
    </source>
</evidence>
<name>A0A7C6AFP7_UNCW3</name>
<evidence type="ECO:0000259" key="10">
    <source>
        <dbReference type="PROSITE" id="PS51352"/>
    </source>
</evidence>
<keyword evidence="3" id="KW-0249">Electron transport</keyword>
<organism evidence="11">
    <name type="scientific">candidate division WOR-3 bacterium</name>
    <dbReference type="NCBI Taxonomy" id="2052148"/>
    <lineage>
        <taxon>Bacteria</taxon>
        <taxon>Bacteria division WOR-3</taxon>
    </lineage>
</organism>
<feature type="domain" description="Thioredoxin" evidence="10">
    <location>
        <begin position="1"/>
        <end position="106"/>
    </location>
</feature>
<dbReference type="PANTHER" id="PTHR45663">
    <property type="entry name" value="GEO12009P1"/>
    <property type="match status" value="1"/>
</dbReference>
<evidence type="ECO:0000256" key="1">
    <source>
        <dbReference type="ARBA" id="ARBA00008987"/>
    </source>
</evidence>
<comment type="similarity">
    <text evidence="1 7">Belongs to the thioredoxin family.</text>
</comment>
<dbReference type="Gene3D" id="3.40.30.10">
    <property type="entry name" value="Glutaredoxin"/>
    <property type="match status" value="1"/>
</dbReference>
<reference evidence="11" key="1">
    <citation type="journal article" date="2020" name="mSystems">
        <title>Genome- and Community-Level Interaction Insights into Carbon Utilization and Element Cycling Functions of Hydrothermarchaeota in Hydrothermal Sediment.</title>
        <authorList>
            <person name="Zhou Z."/>
            <person name="Liu Y."/>
            <person name="Xu W."/>
            <person name="Pan J."/>
            <person name="Luo Z.H."/>
            <person name="Li M."/>
        </authorList>
    </citation>
    <scope>NUCLEOTIDE SEQUENCE [LARGE SCALE GENOMIC DNA]</scope>
    <source>
        <strain evidence="11">SpSt-783</strain>
    </source>
</reference>
<evidence type="ECO:0000256" key="3">
    <source>
        <dbReference type="ARBA" id="ARBA00022982"/>
    </source>
</evidence>
<dbReference type="PROSITE" id="PS00194">
    <property type="entry name" value="THIOREDOXIN_1"/>
    <property type="match status" value="1"/>
</dbReference>
<feature type="active site" description="Nucleophile" evidence="8">
    <location>
        <position position="34"/>
    </location>
</feature>
<dbReference type="PRINTS" id="PR00421">
    <property type="entry name" value="THIOREDOXIN"/>
</dbReference>
<proteinExistence type="inferred from homology"/>
<dbReference type="InterPro" id="IPR017937">
    <property type="entry name" value="Thioredoxin_CS"/>
</dbReference>
<dbReference type="InterPro" id="IPR036249">
    <property type="entry name" value="Thioredoxin-like_sf"/>
</dbReference>
<dbReference type="AlphaFoldDB" id="A0A7C6AFP7"/>
<evidence type="ECO:0000256" key="8">
    <source>
        <dbReference type="PIRSR" id="PIRSR000077-1"/>
    </source>
</evidence>
<accession>A0A7C6AFP7</accession>
<feature type="site" description="Contributes to redox potential value" evidence="8">
    <location>
        <position position="32"/>
    </location>
</feature>
<dbReference type="PROSITE" id="PS51352">
    <property type="entry name" value="THIOREDOXIN_2"/>
    <property type="match status" value="1"/>
</dbReference>
<dbReference type="Pfam" id="PF00085">
    <property type="entry name" value="Thioredoxin"/>
    <property type="match status" value="1"/>
</dbReference>
<dbReference type="NCBIfam" id="TIGR01068">
    <property type="entry name" value="thioredoxin"/>
    <property type="match status" value="1"/>
</dbReference>
<gene>
    <name evidence="11" type="primary">trxA</name>
    <name evidence="11" type="ORF">ENV70_02900</name>
</gene>